<evidence type="ECO:0000313" key="1">
    <source>
        <dbReference type="EMBL" id="SHJ96102.1"/>
    </source>
</evidence>
<accession>A0A1M6NKQ0</accession>
<dbReference type="OrthoDB" id="701861at2"/>
<dbReference type="EMBL" id="FQYV01000035">
    <property type="protein sequence ID" value="SHJ96102.1"/>
    <property type="molecule type" value="Genomic_DNA"/>
</dbReference>
<dbReference type="CDD" id="cd21650">
    <property type="entry name" value="CrtA-like"/>
    <property type="match status" value="1"/>
</dbReference>
<evidence type="ECO:0000313" key="2">
    <source>
        <dbReference type="Proteomes" id="UP000184172"/>
    </source>
</evidence>
<protein>
    <recommendedName>
        <fullName evidence="3">Spheroidene monooxygenase</fullName>
    </recommendedName>
</protein>
<organism evidence="1 2">
    <name type="scientific">Aequorivita viscosa</name>
    <dbReference type="NCBI Taxonomy" id="797419"/>
    <lineage>
        <taxon>Bacteria</taxon>
        <taxon>Pseudomonadati</taxon>
        <taxon>Bacteroidota</taxon>
        <taxon>Flavobacteriia</taxon>
        <taxon>Flavobacteriales</taxon>
        <taxon>Flavobacteriaceae</taxon>
        <taxon>Aequorivita</taxon>
    </lineage>
</organism>
<sequence>MSVFSYHLVKLSFISTLRMMYLPIKSKQVNGLIYAETMSAMVLGSSIYSKSRFFNREIVVFAQWENEKYLDEFLQSNPKGKQIAKGWHIRLEYLRQWGKISGFQIPNHETELENENNPVVAVTIARMKYTQIPRFLRWGRPVEKQVRDDNGTTLSLASIRYPNIISTFSIWKTQKAMTDMVRGHSKTPQPKRHINAMKERDRKDFHFEFTTLRFRPLAEYGEWNDQKKYIPTQTEPI</sequence>
<proteinExistence type="predicted"/>
<dbReference type="InterPro" id="IPR049574">
    <property type="entry name" value="CrtA-like"/>
</dbReference>
<name>A0A1M6NKQ0_9FLAO</name>
<keyword evidence="2" id="KW-1185">Reference proteome</keyword>
<dbReference type="AlphaFoldDB" id="A0A1M6NKQ0"/>
<gene>
    <name evidence="1" type="ORF">SAMN04487908_1357</name>
</gene>
<dbReference type="RefSeq" id="WP_073221724.1">
    <property type="nucleotide sequence ID" value="NZ_FNNS01000033.1"/>
</dbReference>
<dbReference type="Proteomes" id="UP000184172">
    <property type="component" value="Unassembled WGS sequence"/>
</dbReference>
<evidence type="ECO:0008006" key="3">
    <source>
        <dbReference type="Google" id="ProtNLM"/>
    </source>
</evidence>
<dbReference type="STRING" id="797419.SAMN05216556_1337"/>
<reference evidence="2" key="1">
    <citation type="submission" date="2016-11" db="EMBL/GenBank/DDBJ databases">
        <authorList>
            <person name="Varghese N."/>
            <person name="Submissions S."/>
        </authorList>
    </citation>
    <scope>NUCLEOTIDE SEQUENCE [LARGE SCALE GENOMIC DNA]</scope>
    <source>
        <strain evidence="2">DSM 26349</strain>
    </source>
</reference>